<dbReference type="OrthoDB" id="416786at2759"/>
<dbReference type="Proteomes" id="UP000288168">
    <property type="component" value="Unassembled WGS sequence"/>
</dbReference>
<proteinExistence type="predicted"/>
<dbReference type="SUPFAM" id="SSF51735">
    <property type="entry name" value="NAD(P)-binding Rossmann-fold domains"/>
    <property type="match status" value="1"/>
</dbReference>
<dbReference type="InterPro" id="IPR050091">
    <property type="entry name" value="PKS_NRPS_Biosynth_Enz"/>
</dbReference>
<evidence type="ECO:0000259" key="4">
    <source>
        <dbReference type="Pfam" id="PF08659"/>
    </source>
</evidence>
<dbReference type="PANTHER" id="PTHR43775">
    <property type="entry name" value="FATTY ACID SYNTHASE"/>
    <property type="match status" value="1"/>
</dbReference>
<comment type="caution">
    <text evidence="5">The sequence shown here is derived from an EMBL/GenBank/DDBJ whole genome shotgun (WGS) entry which is preliminary data.</text>
</comment>
<evidence type="ECO:0000256" key="2">
    <source>
        <dbReference type="ARBA" id="ARBA00022553"/>
    </source>
</evidence>
<feature type="domain" description="Ketoreductase (KR)" evidence="4">
    <location>
        <begin position="1"/>
        <end position="97"/>
    </location>
</feature>
<keyword evidence="1" id="KW-0596">Phosphopantetheine</keyword>
<dbReference type="Gene3D" id="3.40.50.720">
    <property type="entry name" value="NAD(P)-binding Rossmann-like Domain"/>
    <property type="match status" value="1"/>
</dbReference>
<keyword evidence="3" id="KW-0808">Transferase</keyword>
<protein>
    <recommendedName>
        <fullName evidence="4">Ketoreductase (KR) domain-containing protein</fullName>
    </recommendedName>
</protein>
<dbReference type="GO" id="GO:0004312">
    <property type="term" value="F:fatty acid synthase activity"/>
    <property type="evidence" value="ECO:0007669"/>
    <property type="project" value="TreeGrafter"/>
</dbReference>
<dbReference type="PANTHER" id="PTHR43775:SF20">
    <property type="entry name" value="HYBRID PKS-NRPS SYNTHETASE APDA"/>
    <property type="match status" value="1"/>
</dbReference>
<dbReference type="EMBL" id="NKCI01000537">
    <property type="protein sequence ID" value="RSL40112.1"/>
    <property type="molecule type" value="Genomic_DNA"/>
</dbReference>
<dbReference type="Pfam" id="PF08659">
    <property type="entry name" value="KR"/>
    <property type="match status" value="1"/>
</dbReference>
<name>A0A428NH56_9HYPO</name>
<keyword evidence="2" id="KW-0597">Phosphoprotein</keyword>
<dbReference type="InterPro" id="IPR013968">
    <property type="entry name" value="PKS_KR"/>
</dbReference>
<dbReference type="STRING" id="1325734.A0A428NH56"/>
<keyword evidence="6" id="KW-1185">Reference proteome</keyword>
<evidence type="ECO:0000313" key="5">
    <source>
        <dbReference type="EMBL" id="RSL40112.1"/>
    </source>
</evidence>
<sequence>MDVSKRNSVQALCDSVTKDLPPIGSVGDGALVLKDQLFVKMESHQDALSDVFAPKVKGTIHPDDMFPEPTLDFFILFLSMSHAIRDAGQENYNVASTPSSHPLLRKDINEASLLLSYPLAWWPM</sequence>
<organism evidence="5 6">
    <name type="scientific">Fusarium duplospermum</name>
    <dbReference type="NCBI Taxonomy" id="1325734"/>
    <lineage>
        <taxon>Eukaryota</taxon>
        <taxon>Fungi</taxon>
        <taxon>Dikarya</taxon>
        <taxon>Ascomycota</taxon>
        <taxon>Pezizomycotina</taxon>
        <taxon>Sordariomycetes</taxon>
        <taxon>Hypocreomycetidae</taxon>
        <taxon>Hypocreales</taxon>
        <taxon>Nectriaceae</taxon>
        <taxon>Fusarium</taxon>
        <taxon>Fusarium solani species complex</taxon>
    </lineage>
</organism>
<dbReference type="InterPro" id="IPR036291">
    <property type="entry name" value="NAD(P)-bd_dom_sf"/>
</dbReference>
<evidence type="ECO:0000256" key="1">
    <source>
        <dbReference type="ARBA" id="ARBA00022450"/>
    </source>
</evidence>
<dbReference type="AlphaFoldDB" id="A0A428NH56"/>
<gene>
    <name evidence="5" type="ORF">CEP54_016189</name>
</gene>
<accession>A0A428NH56</accession>
<dbReference type="GO" id="GO:0006633">
    <property type="term" value="P:fatty acid biosynthetic process"/>
    <property type="evidence" value="ECO:0007669"/>
    <property type="project" value="TreeGrafter"/>
</dbReference>
<dbReference type="GO" id="GO:0044550">
    <property type="term" value="P:secondary metabolite biosynthetic process"/>
    <property type="evidence" value="ECO:0007669"/>
    <property type="project" value="TreeGrafter"/>
</dbReference>
<evidence type="ECO:0000256" key="3">
    <source>
        <dbReference type="ARBA" id="ARBA00022679"/>
    </source>
</evidence>
<evidence type="ECO:0000313" key="6">
    <source>
        <dbReference type="Proteomes" id="UP000288168"/>
    </source>
</evidence>
<reference evidence="5 6" key="1">
    <citation type="submission" date="2017-06" db="EMBL/GenBank/DDBJ databases">
        <title>Comparative genomic analysis of Ambrosia Fusariam Clade fungi.</title>
        <authorList>
            <person name="Stajich J.E."/>
            <person name="Carrillo J."/>
            <person name="Kijimoto T."/>
            <person name="Eskalen A."/>
            <person name="O'Donnell K."/>
            <person name="Kasson M."/>
        </authorList>
    </citation>
    <scope>NUCLEOTIDE SEQUENCE [LARGE SCALE GENOMIC DNA]</scope>
    <source>
        <strain evidence="5 6">NRRL62584</strain>
    </source>
</reference>